<dbReference type="AlphaFoldDB" id="H0E187"/>
<name>H0E187_9ACTN</name>
<reference evidence="2 3" key="1">
    <citation type="journal article" date="2013" name="Biodegradation">
        <title>Quantitative proteomic analysis of ibuprofen-degrading Patulibacter sp. strain I11.</title>
        <authorList>
            <person name="Almeida B."/>
            <person name="Kjeldal H."/>
            <person name="Lolas I."/>
            <person name="Knudsen A.D."/>
            <person name="Carvalho G."/>
            <person name="Nielsen K.L."/>
            <person name="Barreto Crespo M.T."/>
            <person name="Stensballe A."/>
            <person name="Nielsen J.L."/>
        </authorList>
    </citation>
    <scope>NUCLEOTIDE SEQUENCE [LARGE SCALE GENOMIC DNA]</scope>
    <source>
        <strain evidence="2 3">I11</strain>
    </source>
</reference>
<keyword evidence="3" id="KW-1185">Reference proteome</keyword>
<accession>H0E187</accession>
<comment type="caution">
    <text evidence="2">The sequence shown here is derived from an EMBL/GenBank/DDBJ whole genome shotgun (WGS) entry which is preliminary data.</text>
</comment>
<feature type="compositionally biased region" description="Polar residues" evidence="1">
    <location>
        <begin position="46"/>
        <end position="65"/>
    </location>
</feature>
<feature type="compositionally biased region" description="Low complexity" evidence="1">
    <location>
        <begin position="1"/>
        <end position="20"/>
    </location>
</feature>
<organism evidence="2 3">
    <name type="scientific">Patulibacter medicamentivorans</name>
    <dbReference type="NCBI Taxonomy" id="1097667"/>
    <lineage>
        <taxon>Bacteria</taxon>
        <taxon>Bacillati</taxon>
        <taxon>Actinomycetota</taxon>
        <taxon>Thermoleophilia</taxon>
        <taxon>Solirubrobacterales</taxon>
        <taxon>Patulibacteraceae</taxon>
        <taxon>Patulibacter</taxon>
    </lineage>
</organism>
<proteinExistence type="predicted"/>
<gene>
    <name evidence="2" type="ORF">PAI11_05490</name>
</gene>
<dbReference type="EMBL" id="AGUD01000019">
    <property type="protein sequence ID" value="EHN12526.1"/>
    <property type="molecule type" value="Genomic_DNA"/>
</dbReference>
<feature type="region of interest" description="Disordered" evidence="1">
    <location>
        <begin position="1"/>
        <end position="77"/>
    </location>
</feature>
<evidence type="ECO:0000256" key="1">
    <source>
        <dbReference type="SAM" id="MobiDB-lite"/>
    </source>
</evidence>
<evidence type="ECO:0000313" key="2">
    <source>
        <dbReference type="EMBL" id="EHN12526.1"/>
    </source>
</evidence>
<feature type="compositionally biased region" description="Low complexity" evidence="1">
    <location>
        <begin position="28"/>
        <end position="45"/>
    </location>
</feature>
<sequence length="197" mass="20385">MTETTPSARRSSSTTAARPTRTNDGRCRSSVTSSSGPTVSCGSRSTRAPTFSCGRSSRSTASTAPIVSRPVTRPRTSITGKAVIRRVTKNSPIASATDIPAGTVTAGDDMIDATVAWPRSCSVSRARRWASAAATTNTPMKASQRPPTAPATSSSSPTAIIAKPKPRPIAVAVAVARARSPWRCQSSACRTRPPSSG</sequence>
<evidence type="ECO:0000313" key="3">
    <source>
        <dbReference type="Proteomes" id="UP000005143"/>
    </source>
</evidence>
<dbReference type="Proteomes" id="UP000005143">
    <property type="component" value="Unassembled WGS sequence"/>
</dbReference>
<feature type="region of interest" description="Disordered" evidence="1">
    <location>
        <begin position="132"/>
        <end position="166"/>
    </location>
</feature>
<protein>
    <submittedName>
        <fullName evidence="2">Uncharacterized protein</fullName>
    </submittedName>
</protein>
<feature type="compositionally biased region" description="Low complexity" evidence="1">
    <location>
        <begin position="150"/>
        <end position="166"/>
    </location>
</feature>